<dbReference type="EMBL" id="LSRX01000994">
    <property type="protein sequence ID" value="OLP85143.1"/>
    <property type="molecule type" value="Genomic_DNA"/>
</dbReference>
<name>A0A1Q9CQE7_SYMMI</name>
<evidence type="ECO:0000313" key="2">
    <source>
        <dbReference type="EMBL" id="OLP85143.1"/>
    </source>
</evidence>
<comment type="caution">
    <text evidence="2">The sequence shown here is derived from an EMBL/GenBank/DDBJ whole genome shotgun (WGS) entry which is preliminary data.</text>
</comment>
<evidence type="ECO:0000256" key="1">
    <source>
        <dbReference type="SAM" id="MobiDB-lite"/>
    </source>
</evidence>
<accession>A0A1Q9CQE7</accession>
<feature type="region of interest" description="Disordered" evidence="1">
    <location>
        <begin position="210"/>
        <end position="266"/>
    </location>
</feature>
<dbReference type="Proteomes" id="UP000186817">
    <property type="component" value="Unassembled WGS sequence"/>
</dbReference>
<evidence type="ECO:0008006" key="4">
    <source>
        <dbReference type="Google" id="ProtNLM"/>
    </source>
</evidence>
<evidence type="ECO:0000313" key="3">
    <source>
        <dbReference type="Proteomes" id="UP000186817"/>
    </source>
</evidence>
<proteinExistence type="predicted"/>
<protein>
    <recommendedName>
        <fullName evidence="4">SH3 domain-containing protein</fullName>
    </recommendedName>
</protein>
<sequence>MSSPAARSLPPRALRPRLAGCQLRRRYSVGRIGTRWTERAATAAQCFVRDLVRLRALRAAFAVAMALHWRCLLPQLRPPNMVGTGSPSGKEMFAWTLPAVAAATASQEQVTGQGATSTQAVNAPAPAFPPGCQVTVLDEIVVRAKESLDSEVITVLREGTLLDVLRRGLEPETRRLYVRHDQSECFGWISCVARSGHPWVSLVVSQGTTTLPGRPEPQFPQDPQELAAEPAPSRAEEATTTRPSMQDPSAPEDTLDPELNRAERYSDQEVLRALQISAGDSRRAWKEMDRIAGAWLASVPQEAWASAAIMS</sequence>
<gene>
    <name evidence="2" type="ORF">AK812_SmicGene33907</name>
</gene>
<dbReference type="AlphaFoldDB" id="A0A1Q9CQE7"/>
<dbReference type="OrthoDB" id="427808at2759"/>
<keyword evidence="3" id="KW-1185">Reference proteome</keyword>
<reference evidence="2 3" key="1">
    <citation type="submission" date="2016-02" db="EMBL/GenBank/DDBJ databases">
        <title>Genome analysis of coral dinoflagellate symbionts highlights evolutionary adaptations to a symbiotic lifestyle.</title>
        <authorList>
            <person name="Aranda M."/>
            <person name="Li Y."/>
            <person name="Liew Y.J."/>
            <person name="Baumgarten S."/>
            <person name="Simakov O."/>
            <person name="Wilson M."/>
            <person name="Piel J."/>
            <person name="Ashoor H."/>
            <person name="Bougouffa S."/>
            <person name="Bajic V.B."/>
            <person name="Ryu T."/>
            <person name="Ravasi T."/>
            <person name="Bayer T."/>
            <person name="Micklem G."/>
            <person name="Kim H."/>
            <person name="Bhak J."/>
            <person name="Lajeunesse T.C."/>
            <person name="Voolstra C.R."/>
        </authorList>
    </citation>
    <scope>NUCLEOTIDE SEQUENCE [LARGE SCALE GENOMIC DNA]</scope>
    <source>
        <strain evidence="2 3">CCMP2467</strain>
    </source>
</reference>
<organism evidence="2 3">
    <name type="scientific">Symbiodinium microadriaticum</name>
    <name type="common">Dinoflagellate</name>
    <name type="synonym">Zooxanthella microadriatica</name>
    <dbReference type="NCBI Taxonomy" id="2951"/>
    <lineage>
        <taxon>Eukaryota</taxon>
        <taxon>Sar</taxon>
        <taxon>Alveolata</taxon>
        <taxon>Dinophyceae</taxon>
        <taxon>Suessiales</taxon>
        <taxon>Symbiodiniaceae</taxon>
        <taxon>Symbiodinium</taxon>
    </lineage>
</organism>